<evidence type="ECO:0000256" key="1">
    <source>
        <dbReference type="ARBA" id="ARBA00023125"/>
    </source>
</evidence>
<dbReference type="PANTHER" id="PTHR30349:SF91">
    <property type="entry name" value="INTA PROTEIN"/>
    <property type="match status" value="1"/>
</dbReference>
<dbReference type="PROSITE" id="PS51898">
    <property type="entry name" value="TYR_RECOMBINASE"/>
    <property type="match status" value="1"/>
</dbReference>
<evidence type="ECO:0000256" key="2">
    <source>
        <dbReference type="ARBA" id="ARBA00023172"/>
    </source>
</evidence>
<name>A0ABP9PZ28_9PSEU</name>
<comment type="caution">
    <text evidence="4">The sequence shown here is derived from an EMBL/GenBank/DDBJ whole genome shotgun (WGS) entry which is preliminary data.</text>
</comment>
<dbReference type="Pfam" id="PF00589">
    <property type="entry name" value="Phage_integrase"/>
    <property type="match status" value="1"/>
</dbReference>
<evidence type="ECO:0000259" key="3">
    <source>
        <dbReference type="PROSITE" id="PS51898"/>
    </source>
</evidence>
<dbReference type="InterPro" id="IPR002104">
    <property type="entry name" value="Integrase_catalytic"/>
</dbReference>
<feature type="domain" description="Tyr recombinase" evidence="3">
    <location>
        <begin position="208"/>
        <end position="406"/>
    </location>
</feature>
<dbReference type="InterPro" id="IPR011010">
    <property type="entry name" value="DNA_brk_join_enz"/>
</dbReference>
<gene>
    <name evidence="4" type="ORF">GCM10023321_25740</name>
</gene>
<proteinExistence type="predicted"/>
<dbReference type="RefSeq" id="WP_185061623.1">
    <property type="nucleotide sequence ID" value="NZ_BAABJP010000008.1"/>
</dbReference>
<evidence type="ECO:0000313" key="5">
    <source>
        <dbReference type="Proteomes" id="UP001428817"/>
    </source>
</evidence>
<dbReference type="InterPro" id="IPR050090">
    <property type="entry name" value="Tyrosine_recombinase_XerCD"/>
</dbReference>
<keyword evidence="2" id="KW-0233">DNA recombination</keyword>
<protein>
    <submittedName>
        <fullName evidence="4">Site-specific integrase</fullName>
    </submittedName>
</protein>
<evidence type="ECO:0000313" key="4">
    <source>
        <dbReference type="EMBL" id="GAA5154244.1"/>
    </source>
</evidence>
<dbReference type="Gene3D" id="1.10.443.10">
    <property type="entry name" value="Intergrase catalytic core"/>
    <property type="match status" value="1"/>
</dbReference>
<dbReference type="InterPro" id="IPR013762">
    <property type="entry name" value="Integrase-like_cat_sf"/>
</dbReference>
<accession>A0ABP9PZ28</accession>
<dbReference type="Gene3D" id="1.10.150.130">
    <property type="match status" value="1"/>
</dbReference>
<dbReference type="PANTHER" id="PTHR30349">
    <property type="entry name" value="PHAGE INTEGRASE-RELATED"/>
    <property type="match status" value="1"/>
</dbReference>
<keyword evidence="1" id="KW-0238">DNA-binding</keyword>
<sequence>MARVDSARRRKGAIRQRGESLQVRYFAGYDPVTSKKIYLTATIPGTDQKAWDKADDKIAEFRTQVTKQQATESSVPLSRALDEWLRTSEIEDSTRKTYEGYITRTIKPALGMVAVKKLDARALESLYTELRRCRVRCDGKPFIEKHSTDADHDCVKAKCQPHVCKPMASSTVRQMHSIISGTMAAAQRWGWVQSNPATIAKRPRQKPPDPDPPSSAEAVVLVTEAFRMDPDWGTLVWLVMTTGIRRGELCGLRFSRLDLDGEVIDLRRNWVGGKEKDTKTHQSRRIALDGETVALLRKHRKRVAKRVRSLGQTFDDNRFVFSGTRTLDHLQPYSPNAVTQRYKDMATRLKIDTHLHALRHYSATELLTSGVDLRTVSGRLGHGGGGTTTLRVYAAWVPASDRKAAEVLASRMPKLPKASRK</sequence>
<keyword evidence="5" id="KW-1185">Reference proteome</keyword>
<dbReference type="EMBL" id="BAABJP010000008">
    <property type="protein sequence ID" value="GAA5154244.1"/>
    <property type="molecule type" value="Genomic_DNA"/>
</dbReference>
<organism evidence="4 5">
    <name type="scientific">Pseudonocardia eucalypti</name>
    <dbReference type="NCBI Taxonomy" id="648755"/>
    <lineage>
        <taxon>Bacteria</taxon>
        <taxon>Bacillati</taxon>
        <taxon>Actinomycetota</taxon>
        <taxon>Actinomycetes</taxon>
        <taxon>Pseudonocardiales</taxon>
        <taxon>Pseudonocardiaceae</taxon>
        <taxon>Pseudonocardia</taxon>
    </lineage>
</organism>
<reference evidence="5" key="1">
    <citation type="journal article" date="2019" name="Int. J. Syst. Evol. Microbiol.">
        <title>The Global Catalogue of Microorganisms (GCM) 10K type strain sequencing project: providing services to taxonomists for standard genome sequencing and annotation.</title>
        <authorList>
            <consortium name="The Broad Institute Genomics Platform"/>
            <consortium name="The Broad Institute Genome Sequencing Center for Infectious Disease"/>
            <person name="Wu L."/>
            <person name="Ma J."/>
        </authorList>
    </citation>
    <scope>NUCLEOTIDE SEQUENCE [LARGE SCALE GENOMIC DNA]</scope>
    <source>
        <strain evidence="5">JCM 18303</strain>
    </source>
</reference>
<dbReference type="Proteomes" id="UP001428817">
    <property type="component" value="Unassembled WGS sequence"/>
</dbReference>
<dbReference type="InterPro" id="IPR010998">
    <property type="entry name" value="Integrase_recombinase_N"/>
</dbReference>
<dbReference type="SUPFAM" id="SSF56349">
    <property type="entry name" value="DNA breaking-rejoining enzymes"/>
    <property type="match status" value="1"/>
</dbReference>